<dbReference type="Proteomes" id="UP000006055">
    <property type="component" value="Chromosome"/>
</dbReference>
<evidence type="ECO:0000313" key="3">
    <source>
        <dbReference type="Proteomes" id="UP000006055"/>
    </source>
</evidence>
<dbReference type="InterPro" id="IPR001173">
    <property type="entry name" value="Glyco_trans_2-like"/>
</dbReference>
<keyword evidence="2" id="KW-0808">Transferase</keyword>
<evidence type="ECO:0000259" key="1">
    <source>
        <dbReference type="Pfam" id="PF00535"/>
    </source>
</evidence>
<gene>
    <name evidence="2" type="ordered locus">Desti_3658</name>
</gene>
<dbReference type="PANTHER" id="PTHR22916:SF3">
    <property type="entry name" value="UDP-GLCNAC:BETAGAL BETA-1,3-N-ACETYLGLUCOSAMINYLTRANSFERASE-LIKE PROTEIN 1"/>
    <property type="match status" value="1"/>
</dbReference>
<dbReference type="HOGENOM" id="CLU_679218_0_0_7"/>
<dbReference type="STRING" id="706587.Desti_3658"/>
<organism evidence="2 3">
    <name type="scientific">Desulfomonile tiedjei (strain ATCC 49306 / DSM 6799 / DCB-1)</name>
    <dbReference type="NCBI Taxonomy" id="706587"/>
    <lineage>
        <taxon>Bacteria</taxon>
        <taxon>Pseudomonadati</taxon>
        <taxon>Thermodesulfobacteriota</taxon>
        <taxon>Desulfomonilia</taxon>
        <taxon>Desulfomonilales</taxon>
        <taxon>Desulfomonilaceae</taxon>
        <taxon>Desulfomonile</taxon>
    </lineage>
</organism>
<dbReference type="AlphaFoldDB" id="I4C9R3"/>
<protein>
    <submittedName>
        <fullName evidence="2">Glycosyl transferase</fullName>
    </submittedName>
</protein>
<keyword evidence="3" id="KW-1185">Reference proteome</keyword>
<dbReference type="KEGG" id="dti:Desti_3658"/>
<dbReference type="PANTHER" id="PTHR22916">
    <property type="entry name" value="GLYCOSYLTRANSFERASE"/>
    <property type="match status" value="1"/>
</dbReference>
<dbReference type="GO" id="GO:0016758">
    <property type="term" value="F:hexosyltransferase activity"/>
    <property type="evidence" value="ECO:0007669"/>
    <property type="project" value="UniProtKB-ARBA"/>
</dbReference>
<dbReference type="EMBL" id="CP003360">
    <property type="protein sequence ID" value="AFM26304.1"/>
    <property type="molecule type" value="Genomic_DNA"/>
</dbReference>
<dbReference type="OrthoDB" id="9786172at2"/>
<dbReference type="Gene3D" id="3.90.550.10">
    <property type="entry name" value="Spore Coat Polysaccharide Biosynthesis Protein SpsA, Chain A"/>
    <property type="match status" value="1"/>
</dbReference>
<proteinExistence type="predicted"/>
<dbReference type="Pfam" id="PF00535">
    <property type="entry name" value="Glycos_transf_2"/>
    <property type="match status" value="1"/>
</dbReference>
<dbReference type="InterPro" id="IPR029044">
    <property type="entry name" value="Nucleotide-diphossugar_trans"/>
</dbReference>
<dbReference type="SUPFAM" id="SSF53448">
    <property type="entry name" value="Nucleotide-diphospho-sugar transferases"/>
    <property type="match status" value="1"/>
</dbReference>
<dbReference type="RefSeq" id="WP_014811432.1">
    <property type="nucleotide sequence ID" value="NC_018025.1"/>
</dbReference>
<evidence type="ECO:0000313" key="2">
    <source>
        <dbReference type="EMBL" id="AFM26304.1"/>
    </source>
</evidence>
<name>I4C9R3_DESTA</name>
<accession>I4C9R3</accession>
<dbReference type="eggNOG" id="COG1216">
    <property type="taxonomic scope" value="Bacteria"/>
</dbReference>
<feature type="domain" description="Glycosyltransferase 2-like" evidence="1">
    <location>
        <begin position="10"/>
        <end position="142"/>
    </location>
</feature>
<sequence>MPKSSAPLVSVVVPSYNHERYVKQALMSALASTIDDIEVVVVDDGSSDNSPEIIQSIDDPRIRFFSQSNSGAHAAINKGVELARSEWISILNSDDLYFPEKLQTHLEFHARHPELEASVSTVRYVDEEGEPLDGENESVKWYRTARLAYRTQQSLLKSLFVANHLVTTSSIFVKKQTLVKLGGFKSFRYVHDWFFFLSLARKEMLQVIDKPLVCYRLHGDNAVFENMDRLLAECHFVLEWHLHECARGKNPVLSIVEAHELLAANPLVDFQALALCQTWRESKKSDASKVFAGIDTMQNPVLKAILGIIKARGGEIAALRTENERLCQESQRLNHENHRINYQNHNLTGENVRLSTQCERMSGEHARLVQECYRLIAENERINRECERITSEYMNFIKMHSDSQK</sequence>
<reference evidence="3" key="1">
    <citation type="submission" date="2012-06" db="EMBL/GenBank/DDBJ databases">
        <title>Complete sequence of chromosome of Desulfomonile tiedjei DSM 6799.</title>
        <authorList>
            <person name="Lucas S."/>
            <person name="Copeland A."/>
            <person name="Lapidus A."/>
            <person name="Glavina del Rio T."/>
            <person name="Dalin E."/>
            <person name="Tice H."/>
            <person name="Bruce D."/>
            <person name="Goodwin L."/>
            <person name="Pitluck S."/>
            <person name="Peters L."/>
            <person name="Ovchinnikova G."/>
            <person name="Zeytun A."/>
            <person name="Lu M."/>
            <person name="Kyrpides N."/>
            <person name="Mavromatis K."/>
            <person name="Ivanova N."/>
            <person name="Brettin T."/>
            <person name="Detter J.C."/>
            <person name="Han C."/>
            <person name="Larimer F."/>
            <person name="Land M."/>
            <person name="Hauser L."/>
            <person name="Markowitz V."/>
            <person name="Cheng J.-F."/>
            <person name="Hugenholtz P."/>
            <person name="Woyke T."/>
            <person name="Wu D."/>
            <person name="Spring S."/>
            <person name="Schroeder M."/>
            <person name="Brambilla E."/>
            <person name="Klenk H.-P."/>
            <person name="Eisen J.A."/>
        </authorList>
    </citation>
    <scope>NUCLEOTIDE SEQUENCE [LARGE SCALE GENOMIC DNA]</scope>
    <source>
        <strain evidence="3">ATCC 49306 / DSM 6799 / DCB-1</strain>
    </source>
</reference>